<dbReference type="OrthoDB" id="9812586at2"/>
<keyword evidence="3" id="KW-0963">Cytoplasm</keyword>
<dbReference type="SUPFAM" id="SSF51064">
    <property type="entry name" value="Head domain of nucleotide exchange factor GrpE"/>
    <property type="match status" value="1"/>
</dbReference>
<comment type="caution">
    <text evidence="6">The sequence shown here is derived from an EMBL/GenBank/DDBJ whole genome shotgun (WGS) entry which is preliminary data.</text>
</comment>
<evidence type="ECO:0000256" key="4">
    <source>
        <dbReference type="RuleBase" id="RU004478"/>
    </source>
</evidence>
<comment type="subunit">
    <text evidence="3">Homodimer.</text>
</comment>
<dbReference type="GO" id="GO:0051087">
    <property type="term" value="F:protein-folding chaperone binding"/>
    <property type="evidence" value="ECO:0007669"/>
    <property type="project" value="InterPro"/>
</dbReference>
<dbReference type="SUPFAM" id="SSF58014">
    <property type="entry name" value="Coiled-coil domain of nucleotide exchange factor GrpE"/>
    <property type="match status" value="1"/>
</dbReference>
<protein>
    <recommendedName>
        <fullName evidence="3">Protein GrpE</fullName>
    </recommendedName>
    <alternativeName>
        <fullName evidence="3">HSP-70 cofactor</fullName>
    </alternativeName>
</protein>
<accession>A0A2U2BDV5</accession>
<evidence type="ECO:0000313" key="6">
    <source>
        <dbReference type="EMBL" id="PWE01250.1"/>
    </source>
</evidence>
<dbReference type="RefSeq" id="WP_109262704.1">
    <property type="nucleotide sequence ID" value="NZ_QEWP01000001.1"/>
</dbReference>
<dbReference type="AlphaFoldDB" id="A0A2U2BDV5"/>
<gene>
    <name evidence="3 6" type="primary">grpE</name>
    <name evidence="6" type="ORF">DDZ16_01820</name>
</gene>
<keyword evidence="2 3" id="KW-0143">Chaperone</keyword>
<dbReference type="PRINTS" id="PR00773">
    <property type="entry name" value="GRPEPROTEIN"/>
</dbReference>
<dbReference type="EMBL" id="QEWP01000001">
    <property type="protein sequence ID" value="PWE01250.1"/>
    <property type="molecule type" value="Genomic_DNA"/>
</dbReference>
<proteinExistence type="inferred from homology"/>
<dbReference type="PANTHER" id="PTHR21237:SF23">
    <property type="entry name" value="GRPE PROTEIN HOMOLOG, MITOCHONDRIAL"/>
    <property type="match status" value="1"/>
</dbReference>
<reference evidence="6 7" key="1">
    <citation type="submission" date="2018-05" db="EMBL/GenBank/DDBJ databases">
        <title>Marinilabilia rubrum sp. nov., isolated from saltern sediment.</title>
        <authorList>
            <person name="Zhang R."/>
        </authorList>
    </citation>
    <scope>NUCLEOTIDE SEQUENCE [LARGE SCALE GENOMIC DNA]</scope>
    <source>
        <strain evidence="6 7">WTE16</strain>
    </source>
</reference>
<feature type="region of interest" description="Disordered" evidence="5">
    <location>
        <begin position="1"/>
        <end position="54"/>
    </location>
</feature>
<comment type="subcellular location">
    <subcellularLocation>
        <location evidence="3">Cytoplasm</location>
    </subcellularLocation>
</comment>
<dbReference type="PANTHER" id="PTHR21237">
    <property type="entry name" value="GRPE PROTEIN"/>
    <property type="match status" value="1"/>
</dbReference>
<dbReference type="Pfam" id="PF01025">
    <property type="entry name" value="GrpE"/>
    <property type="match status" value="1"/>
</dbReference>
<dbReference type="GO" id="GO:0051082">
    <property type="term" value="F:unfolded protein binding"/>
    <property type="evidence" value="ECO:0007669"/>
    <property type="project" value="TreeGrafter"/>
</dbReference>
<dbReference type="CDD" id="cd00446">
    <property type="entry name" value="GrpE"/>
    <property type="match status" value="1"/>
</dbReference>
<comment type="similarity">
    <text evidence="1 3 4">Belongs to the GrpE family.</text>
</comment>
<feature type="compositionally biased region" description="Basic and acidic residues" evidence="5">
    <location>
        <begin position="45"/>
        <end position="54"/>
    </location>
</feature>
<keyword evidence="3" id="KW-0346">Stress response</keyword>
<dbReference type="InterPro" id="IPR013805">
    <property type="entry name" value="GrpE_CC"/>
</dbReference>
<dbReference type="HAMAP" id="MF_01151">
    <property type="entry name" value="GrpE"/>
    <property type="match status" value="1"/>
</dbReference>
<dbReference type="Proteomes" id="UP000244956">
    <property type="component" value="Unassembled WGS sequence"/>
</dbReference>
<comment type="function">
    <text evidence="3">Participates actively in the response to hyperosmotic and heat shock by preventing the aggregation of stress-denatured proteins, in association with DnaK and GrpE. It is the nucleotide exchange factor for DnaK and may function as a thermosensor. Unfolded proteins bind initially to DnaJ; upon interaction with the DnaJ-bound protein, DnaK hydrolyzes its bound ATP, resulting in the formation of a stable complex. GrpE releases ADP from DnaK; ATP binding to DnaK triggers the release of the substrate protein, thus completing the reaction cycle. Several rounds of ATP-dependent interactions between DnaJ, DnaK and GrpE are required for fully efficient folding.</text>
</comment>
<dbReference type="GO" id="GO:0005737">
    <property type="term" value="C:cytoplasm"/>
    <property type="evidence" value="ECO:0007669"/>
    <property type="project" value="UniProtKB-SubCell"/>
</dbReference>
<sequence length="202" mass="23269">MSRKKVTEEQKKASEAQDTVENKEKQKEEQVKEEAAEISEEEDQCKEAKEDVEDEKTLLKRQLEDLNDKHLRLIAEYDNFRKRTLREKMELSKNAGESILLNVLPVIDDFDRARSHLGAASDLDAVKEGIDLIHNKFQEFLKQQGVSEIETEEQEFDSEVHEAVTKIPAPSDDLKGKIIDCIQKGYKLNDKVIRYPKVVVGE</sequence>
<name>A0A2U2BDV5_9BACT</name>
<dbReference type="InterPro" id="IPR000740">
    <property type="entry name" value="GrpE"/>
</dbReference>
<dbReference type="InterPro" id="IPR009012">
    <property type="entry name" value="GrpE_head"/>
</dbReference>
<evidence type="ECO:0000256" key="2">
    <source>
        <dbReference type="ARBA" id="ARBA00023186"/>
    </source>
</evidence>
<keyword evidence="7" id="KW-1185">Reference proteome</keyword>
<evidence type="ECO:0000313" key="7">
    <source>
        <dbReference type="Proteomes" id="UP000244956"/>
    </source>
</evidence>
<dbReference type="GO" id="GO:0000774">
    <property type="term" value="F:adenyl-nucleotide exchange factor activity"/>
    <property type="evidence" value="ECO:0007669"/>
    <property type="project" value="InterPro"/>
</dbReference>
<dbReference type="GO" id="GO:0006457">
    <property type="term" value="P:protein folding"/>
    <property type="evidence" value="ECO:0007669"/>
    <property type="project" value="InterPro"/>
</dbReference>
<dbReference type="GO" id="GO:0042803">
    <property type="term" value="F:protein homodimerization activity"/>
    <property type="evidence" value="ECO:0007669"/>
    <property type="project" value="InterPro"/>
</dbReference>
<evidence type="ECO:0000256" key="5">
    <source>
        <dbReference type="SAM" id="MobiDB-lite"/>
    </source>
</evidence>
<dbReference type="Gene3D" id="3.90.20.20">
    <property type="match status" value="1"/>
</dbReference>
<evidence type="ECO:0000256" key="3">
    <source>
        <dbReference type="HAMAP-Rule" id="MF_01151"/>
    </source>
</evidence>
<organism evidence="6 7">
    <name type="scientific">Marinilabilia rubra</name>
    <dbReference type="NCBI Taxonomy" id="2162893"/>
    <lineage>
        <taxon>Bacteria</taxon>
        <taxon>Pseudomonadati</taxon>
        <taxon>Bacteroidota</taxon>
        <taxon>Bacteroidia</taxon>
        <taxon>Marinilabiliales</taxon>
        <taxon>Marinilabiliaceae</taxon>
        <taxon>Marinilabilia</taxon>
    </lineage>
</organism>
<dbReference type="Gene3D" id="2.30.22.10">
    <property type="entry name" value="Head domain of nucleotide exchange factor GrpE"/>
    <property type="match status" value="1"/>
</dbReference>
<feature type="compositionally biased region" description="Basic and acidic residues" evidence="5">
    <location>
        <begin position="1"/>
        <end position="35"/>
    </location>
</feature>
<evidence type="ECO:0000256" key="1">
    <source>
        <dbReference type="ARBA" id="ARBA00009054"/>
    </source>
</evidence>